<evidence type="ECO:0000313" key="2">
    <source>
        <dbReference type="Proteomes" id="UP000432464"/>
    </source>
</evidence>
<name>A0A6I3L0W7_9NOCA</name>
<comment type="caution">
    <text evidence="1">The sequence shown here is derived from an EMBL/GenBank/DDBJ whole genome shotgun (WGS) entry which is preliminary data.</text>
</comment>
<keyword evidence="2" id="KW-1185">Reference proteome</keyword>
<accession>A0A6I3L0W7</accession>
<gene>
    <name evidence="1" type="ORF">GLP40_15755</name>
</gene>
<dbReference type="RefSeq" id="WP_154788698.1">
    <property type="nucleotide sequence ID" value="NZ_WMBB01000007.1"/>
</dbReference>
<dbReference type="Proteomes" id="UP000432464">
    <property type="component" value="Unassembled WGS sequence"/>
</dbReference>
<organism evidence="1 2">
    <name type="scientific">Nocardia aurantiaca</name>
    <dbReference type="NCBI Taxonomy" id="2675850"/>
    <lineage>
        <taxon>Bacteria</taxon>
        <taxon>Bacillati</taxon>
        <taxon>Actinomycetota</taxon>
        <taxon>Actinomycetes</taxon>
        <taxon>Mycobacteriales</taxon>
        <taxon>Nocardiaceae</taxon>
        <taxon>Nocardia</taxon>
    </lineage>
</organism>
<proteinExistence type="predicted"/>
<sequence>MTKTSKLSAPERRLLAQRALDSMPQRGEQVVVQVRCGRGHHVAAVFDTPVGPVFRSATGPHAHGSRDFVDAAHGKNHHGTPYVDLLAGDEFVDDTVPASCECGPHTLARTRLQQAVTAHERTIQLP</sequence>
<evidence type="ECO:0000313" key="1">
    <source>
        <dbReference type="EMBL" id="MTE14214.1"/>
    </source>
</evidence>
<protein>
    <submittedName>
        <fullName evidence="1">Uncharacterized protein</fullName>
    </submittedName>
</protein>
<dbReference type="EMBL" id="WMBB01000007">
    <property type="protein sequence ID" value="MTE14214.1"/>
    <property type="molecule type" value="Genomic_DNA"/>
</dbReference>
<dbReference type="AlphaFoldDB" id="A0A6I3L0W7"/>
<reference evidence="1 2" key="1">
    <citation type="submission" date="2019-11" db="EMBL/GenBank/DDBJ databases">
        <title>Nocardia sp. nov. CT2-14 isolated from soil.</title>
        <authorList>
            <person name="Kanchanasin P."/>
            <person name="Tanasupawat S."/>
            <person name="Yuki M."/>
            <person name="Kudo T."/>
        </authorList>
    </citation>
    <scope>NUCLEOTIDE SEQUENCE [LARGE SCALE GENOMIC DNA]</scope>
    <source>
        <strain evidence="1 2">CT2-14</strain>
    </source>
</reference>